<feature type="chain" id="PRO_5004545197" description="Outer membrane protein beta-barrel domain-containing protein" evidence="1">
    <location>
        <begin position="22"/>
        <end position="293"/>
    </location>
</feature>
<keyword evidence="1" id="KW-0732">Signal</keyword>
<evidence type="ECO:0000313" key="3">
    <source>
        <dbReference type="Proteomes" id="UP000015620"/>
    </source>
</evidence>
<reference evidence="2 3" key="1">
    <citation type="journal article" date="2013" name="PLoS ONE">
        <title>Genome-Wide Relatedness of Treponema pedis, from Gingiva and Necrotic Skin Lesions of Pigs, with the Human Oral Pathogen Treponema denticola.</title>
        <authorList>
            <person name="Svartstrom O."/>
            <person name="Mushtaq M."/>
            <person name="Pringle M."/>
            <person name="Segerman B."/>
        </authorList>
    </citation>
    <scope>NUCLEOTIDE SEQUENCE [LARGE SCALE GENOMIC DNA]</scope>
    <source>
        <strain evidence="2">T A4</strain>
    </source>
</reference>
<feature type="signal peptide" evidence="1">
    <location>
        <begin position="1"/>
        <end position="21"/>
    </location>
</feature>
<proteinExistence type="predicted"/>
<accession>S5ZYJ0</accession>
<keyword evidence="3" id="KW-1185">Reference proteome</keyword>
<dbReference type="Proteomes" id="UP000015620">
    <property type="component" value="Chromosome"/>
</dbReference>
<dbReference type="GeneID" id="301089309"/>
<dbReference type="RefSeq" id="WP_020964423.1">
    <property type="nucleotide sequence ID" value="NC_022097.1"/>
</dbReference>
<dbReference type="AlphaFoldDB" id="S5ZYJ0"/>
<gene>
    <name evidence="2" type="ORF">TPE_0627</name>
</gene>
<evidence type="ECO:0000256" key="1">
    <source>
        <dbReference type="SAM" id="SignalP"/>
    </source>
</evidence>
<evidence type="ECO:0000313" key="2">
    <source>
        <dbReference type="EMBL" id="AGT43123.1"/>
    </source>
</evidence>
<evidence type="ECO:0008006" key="4">
    <source>
        <dbReference type="Google" id="ProtNLM"/>
    </source>
</evidence>
<dbReference type="PATRIC" id="fig|1291379.3.peg.632"/>
<name>S5ZYJ0_9SPIR</name>
<dbReference type="HOGENOM" id="CLU_952966_0_0_12"/>
<dbReference type="KEGG" id="tped:TPE_0627"/>
<protein>
    <recommendedName>
        <fullName evidence="4">Outer membrane protein beta-barrel domain-containing protein</fullName>
    </recommendedName>
</protein>
<sequence length="293" mass="33098">MKKFKLFVFIFLFAMSTMHISAFDKGFTLGFKANFTGSYTDPHINEADKKYLGAAYIKGMLGFVMNGEAELTYIFDSKRFFNYQSNDVFSGLGLAFNLGIGQNFSGQVSGQYRDGIGQIDVYCRVFMTPVLHFGAGVKTYFFKNRFALGFTLGGKMPMDPDPTYEMYSNLNEEKLKELKKAADIDFSAETGTLVVPQEVIKKINPLGFLTKLSLEYYQPVIPTMQITVGGFLQYYVFRPNYVTMPKKIEDAAIKNGKIQKPVEVDVNFKRDPIKSFYMNSVDFGISLGLLFSV</sequence>
<organism evidence="2 3">
    <name type="scientific">Treponema pedis str. T A4</name>
    <dbReference type="NCBI Taxonomy" id="1291379"/>
    <lineage>
        <taxon>Bacteria</taxon>
        <taxon>Pseudomonadati</taxon>
        <taxon>Spirochaetota</taxon>
        <taxon>Spirochaetia</taxon>
        <taxon>Spirochaetales</taxon>
        <taxon>Treponemataceae</taxon>
        <taxon>Treponema</taxon>
    </lineage>
</organism>
<dbReference type="EMBL" id="CP004120">
    <property type="protein sequence ID" value="AGT43123.1"/>
    <property type="molecule type" value="Genomic_DNA"/>
</dbReference>
<dbReference type="STRING" id="1291379.TPE_0627"/>
<dbReference type="OrthoDB" id="306550at2"/>